<evidence type="ECO:0000256" key="17">
    <source>
        <dbReference type="SAM" id="SignalP"/>
    </source>
</evidence>
<evidence type="ECO:0000256" key="14">
    <source>
        <dbReference type="ARBA" id="ARBA00023319"/>
    </source>
</evidence>
<evidence type="ECO:0000256" key="6">
    <source>
        <dbReference type="ARBA" id="ARBA00022737"/>
    </source>
</evidence>
<keyword evidence="5 17" id="KW-0732">Signal</keyword>
<dbReference type="GO" id="GO:0007399">
    <property type="term" value="P:nervous system development"/>
    <property type="evidence" value="ECO:0007669"/>
    <property type="project" value="TreeGrafter"/>
</dbReference>
<keyword evidence="4" id="KW-0812">Transmembrane</keyword>
<dbReference type="AlphaFoldDB" id="A0A1I8ISF3"/>
<feature type="domain" description="Ig-like" evidence="18">
    <location>
        <begin position="36"/>
        <end position="137"/>
    </location>
</feature>
<evidence type="ECO:0000256" key="1">
    <source>
        <dbReference type="ARBA" id="ARBA00004167"/>
    </source>
</evidence>
<dbReference type="InterPro" id="IPR013098">
    <property type="entry name" value="Ig_I-set"/>
</dbReference>
<evidence type="ECO:0000256" key="4">
    <source>
        <dbReference type="ARBA" id="ARBA00022692"/>
    </source>
</evidence>
<evidence type="ECO:0000256" key="3">
    <source>
        <dbReference type="ARBA" id="ARBA00013064"/>
    </source>
</evidence>
<evidence type="ECO:0000256" key="8">
    <source>
        <dbReference type="ARBA" id="ARBA00022912"/>
    </source>
</evidence>
<keyword evidence="8" id="KW-0904">Protein phosphatase</keyword>
<evidence type="ECO:0000313" key="20">
    <source>
        <dbReference type="WBParaSite" id="maker-uti_cns_0015475-snap-gene-0.2-mRNA-1"/>
    </source>
</evidence>
<dbReference type="WBParaSite" id="maker-uti_cns_0015475-snap-gene-0.2-mRNA-1">
    <property type="protein sequence ID" value="maker-uti_cns_0015475-snap-gene-0.2-mRNA-1"/>
    <property type="gene ID" value="maker-uti_cns_0015475-snap-gene-0.2"/>
</dbReference>
<keyword evidence="14" id="KW-0393">Immunoglobulin domain</keyword>
<dbReference type="PROSITE" id="PS50835">
    <property type="entry name" value="IG_LIKE"/>
    <property type="match status" value="3"/>
</dbReference>
<feature type="signal peptide" evidence="17">
    <location>
        <begin position="1"/>
        <end position="25"/>
    </location>
</feature>
<dbReference type="FunFam" id="2.60.40.10:FF:000010">
    <property type="entry name" value="receptor-type tyrosine-protein phosphatase delta isoform X1"/>
    <property type="match status" value="1"/>
</dbReference>
<evidence type="ECO:0000259" key="18">
    <source>
        <dbReference type="PROSITE" id="PS50835"/>
    </source>
</evidence>
<dbReference type="SMART" id="SM00408">
    <property type="entry name" value="IGc2"/>
    <property type="match status" value="3"/>
</dbReference>
<feature type="region of interest" description="Disordered" evidence="16">
    <location>
        <begin position="389"/>
        <end position="417"/>
    </location>
</feature>
<organism evidence="19 20">
    <name type="scientific">Macrostomum lignano</name>
    <dbReference type="NCBI Taxonomy" id="282301"/>
    <lineage>
        <taxon>Eukaryota</taxon>
        <taxon>Metazoa</taxon>
        <taxon>Spiralia</taxon>
        <taxon>Lophotrochozoa</taxon>
        <taxon>Platyhelminthes</taxon>
        <taxon>Rhabditophora</taxon>
        <taxon>Macrostomorpha</taxon>
        <taxon>Macrostomida</taxon>
        <taxon>Macrostomidae</taxon>
        <taxon>Macrostomum</taxon>
    </lineage>
</organism>
<protein>
    <recommendedName>
        <fullName evidence="3">protein-tyrosine-phosphatase</fullName>
        <ecNumber evidence="3">3.1.3.48</ecNumber>
    </recommendedName>
</protein>
<name>A0A1I8ISF3_9PLAT</name>
<dbReference type="InterPro" id="IPR013783">
    <property type="entry name" value="Ig-like_fold"/>
</dbReference>
<dbReference type="Gene3D" id="2.60.40.10">
    <property type="entry name" value="Immunoglobulins"/>
    <property type="match status" value="3"/>
</dbReference>
<dbReference type="Pfam" id="PF13927">
    <property type="entry name" value="Ig_3"/>
    <property type="match status" value="1"/>
</dbReference>
<evidence type="ECO:0000256" key="16">
    <source>
        <dbReference type="SAM" id="MobiDB-lite"/>
    </source>
</evidence>
<dbReference type="Pfam" id="PF07679">
    <property type="entry name" value="I-set"/>
    <property type="match status" value="2"/>
</dbReference>
<keyword evidence="19" id="KW-1185">Reference proteome</keyword>
<dbReference type="GO" id="GO:0004725">
    <property type="term" value="F:protein tyrosine phosphatase activity"/>
    <property type="evidence" value="ECO:0007669"/>
    <property type="project" value="UniProtKB-EC"/>
</dbReference>
<evidence type="ECO:0000256" key="12">
    <source>
        <dbReference type="ARBA" id="ARBA00023170"/>
    </source>
</evidence>
<evidence type="ECO:0000313" key="19">
    <source>
        <dbReference type="Proteomes" id="UP000095280"/>
    </source>
</evidence>
<feature type="domain" description="Ig-like" evidence="18">
    <location>
        <begin position="241"/>
        <end position="326"/>
    </location>
</feature>
<keyword evidence="10" id="KW-0472">Membrane</keyword>
<evidence type="ECO:0000256" key="9">
    <source>
        <dbReference type="ARBA" id="ARBA00022989"/>
    </source>
</evidence>
<dbReference type="GO" id="GO:0016020">
    <property type="term" value="C:membrane"/>
    <property type="evidence" value="ECO:0007669"/>
    <property type="project" value="UniProtKB-SubCell"/>
</dbReference>
<dbReference type="InterPro" id="IPR007110">
    <property type="entry name" value="Ig-like_dom"/>
</dbReference>
<comment type="similarity">
    <text evidence="2">Belongs to the protein-tyrosine phosphatase family. Receptor class 2A subfamily.</text>
</comment>
<sequence length="417" mass="46341">MTGGQLFIPMSALLLSLRLPVCCYADSMDAMITSTKKLKETIKEARITEGPETLRVLNRSRAQFYCKAEGSPAPEIQWLVNGKPVRNSARHLTYDMAFGKILRIESVDAVTDRNLLVSCVAKNAVSSTPAVANASLHVYSTPPAGFPRIVEAPKMQVTERSQRVRMGCYAQGARPMRYQWTRSEVRLDLSRPRLQLSNGSLIIEKVLPEDDGKYQCSVTNSVGTVYSEPAHLYVRVRKISPHFSTRPSSMEVPAGSNVNLTCVAVGAPMPRVQWFDSKGTDLGTNEPGKQQIGRFVLMLTDVTSDDNYTCQAQNSLGTIHWMVSVTVQKMPEPPSDLQVIKHAPTTVEIEFKKSRTPGVQSYTVSYREEAFTHNEQAQLDSDRKRALQRARRSGARNPARKDNTATQLSSLLNFGDM</sequence>
<dbReference type="SUPFAM" id="SSF48726">
    <property type="entry name" value="Immunoglobulin"/>
    <property type="match status" value="2"/>
</dbReference>
<dbReference type="CDD" id="cd00063">
    <property type="entry name" value="FN3"/>
    <property type="match status" value="1"/>
</dbReference>
<evidence type="ECO:0000256" key="7">
    <source>
        <dbReference type="ARBA" id="ARBA00022801"/>
    </source>
</evidence>
<reference evidence="20" key="1">
    <citation type="submission" date="2016-11" db="UniProtKB">
        <authorList>
            <consortium name="WormBaseParasite"/>
        </authorList>
    </citation>
    <scope>IDENTIFICATION</scope>
</reference>
<dbReference type="SUPFAM" id="SSF49265">
    <property type="entry name" value="Fibronectin type III"/>
    <property type="match status" value="1"/>
</dbReference>
<evidence type="ECO:0000256" key="13">
    <source>
        <dbReference type="ARBA" id="ARBA00023180"/>
    </source>
</evidence>
<dbReference type="InterPro" id="IPR003961">
    <property type="entry name" value="FN3_dom"/>
</dbReference>
<keyword evidence="7" id="KW-0378">Hydrolase</keyword>
<dbReference type="PANTHER" id="PTHR44170:SF56">
    <property type="entry name" value="FIBRONECTIN TYPE-III DOMAIN-CONTAINING PROTEIN"/>
    <property type="match status" value="1"/>
</dbReference>
<comment type="catalytic activity">
    <reaction evidence="15">
        <text>O-phospho-L-tyrosyl-[protein] + H2O = L-tyrosyl-[protein] + phosphate</text>
        <dbReference type="Rhea" id="RHEA:10684"/>
        <dbReference type="Rhea" id="RHEA-COMP:10136"/>
        <dbReference type="Rhea" id="RHEA-COMP:20101"/>
        <dbReference type="ChEBI" id="CHEBI:15377"/>
        <dbReference type="ChEBI" id="CHEBI:43474"/>
        <dbReference type="ChEBI" id="CHEBI:46858"/>
        <dbReference type="ChEBI" id="CHEBI:61978"/>
        <dbReference type="EC" id="3.1.3.48"/>
    </reaction>
</comment>
<feature type="compositionally biased region" description="Polar residues" evidence="16">
    <location>
        <begin position="404"/>
        <end position="417"/>
    </location>
</feature>
<dbReference type="SMART" id="SM00409">
    <property type="entry name" value="IG"/>
    <property type="match status" value="3"/>
</dbReference>
<dbReference type="InterPro" id="IPR036116">
    <property type="entry name" value="FN3_sf"/>
</dbReference>
<keyword evidence="12" id="KW-0675">Receptor</keyword>
<dbReference type="GO" id="GO:0098609">
    <property type="term" value="P:cell-cell adhesion"/>
    <property type="evidence" value="ECO:0007669"/>
    <property type="project" value="TreeGrafter"/>
</dbReference>
<feature type="domain" description="Ig-like" evidence="18">
    <location>
        <begin position="147"/>
        <end position="233"/>
    </location>
</feature>
<dbReference type="EC" id="3.1.3.48" evidence="3"/>
<comment type="subcellular location">
    <subcellularLocation>
        <location evidence="1">Membrane</location>
        <topology evidence="1">Single-pass membrane protein</topology>
    </subcellularLocation>
</comment>
<dbReference type="PANTHER" id="PTHR44170">
    <property type="entry name" value="PROTEIN SIDEKICK"/>
    <property type="match status" value="1"/>
</dbReference>
<keyword evidence="6" id="KW-0677">Repeat</keyword>
<dbReference type="InterPro" id="IPR036179">
    <property type="entry name" value="Ig-like_dom_sf"/>
</dbReference>
<dbReference type="InterPro" id="IPR003598">
    <property type="entry name" value="Ig_sub2"/>
</dbReference>
<evidence type="ECO:0000256" key="5">
    <source>
        <dbReference type="ARBA" id="ARBA00022729"/>
    </source>
</evidence>
<keyword evidence="13" id="KW-0325">Glycoprotein</keyword>
<keyword evidence="9" id="KW-1133">Transmembrane helix</keyword>
<accession>A0A1I8ISF3</accession>
<evidence type="ECO:0000256" key="10">
    <source>
        <dbReference type="ARBA" id="ARBA00023136"/>
    </source>
</evidence>
<feature type="chain" id="PRO_5009321180" description="protein-tyrosine-phosphatase" evidence="17">
    <location>
        <begin position="26"/>
        <end position="417"/>
    </location>
</feature>
<evidence type="ECO:0000256" key="11">
    <source>
        <dbReference type="ARBA" id="ARBA00023157"/>
    </source>
</evidence>
<dbReference type="Proteomes" id="UP000095280">
    <property type="component" value="Unplaced"/>
</dbReference>
<dbReference type="InterPro" id="IPR003599">
    <property type="entry name" value="Ig_sub"/>
</dbReference>
<evidence type="ECO:0000256" key="15">
    <source>
        <dbReference type="ARBA" id="ARBA00051722"/>
    </source>
</evidence>
<keyword evidence="11" id="KW-1015">Disulfide bond</keyword>
<proteinExistence type="inferred from homology"/>
<evidence type="ECO:0000256" key="2">
    <source>
        <dbReference type="ARBA" id="ARBA00010504"/>
    </source>
</evidence>